<dbReference type="InterPro" id="IPR025857">
    <property type="entry name" value="MacB_PCD"/>
</dbReference>
<evidence type="ECO:0000256" key="1">
    <source>
        <dbReference type="ARBA" id="ARBA00004651"/>
    </source>
</evidence>
<evidence type="ECO:0000256" key="4">
    <source>
        <dbReference type="ARBA" id="ARBA00022692"/>
    </source>
</evidence>
<proteinExistence type="inferred from homology"/>
<dbReference type="PANTHER" id="PTHR30489">
    <property type="entry name" value="LIPOPROTEIN-RELEASING SYSTEM TRANSMEMBRANE PROTEIN LOLE"/>
    <property type="match status" value="1"/>
</dbReference>
<keyword evidence="5 7" id="KW-1133">Transmembrane helix</keyword>
<dbReference type="Pfam" id="PF12704">
    <property type="entry name" value="MacB_PCD"/>
    <property type="match status" value="1"/>
</dbReference>
<name>G0GCR0_WINT7</name>
<feature type="transmembrane region" description="Helical" evidence="7">
    <location>
        <begin position="21"/>
        <end position="42"/>
    </location>
</feature>
<keyword evidence="11" id="KW-1185">Reference proteome</keyword>
<comment type="similarity">
    <text evidence="2">Belongs to the ABC-4 integral membrane protein family. LolC/E subfamily.</text>
</comment>
<reference evidence="10 11" key="1">
    <citation type="submission" date="2011-06" db="EMBL/GenBank/DDBJ databases">
        <title>The complete genome of Spirochaeta thermophila DSM 6578.</title>
        <authorList>
            <consortium name="US DOE Joint Genome Institute (JGI-PGF)"/>
            <person name="Lucas S."/>
            <person name="Lapidus A."/>
            <person name="Bruce D."/>
            <person name="Goodwin L."/>
            <person name="Pitluck S."/>
            <person name="Peters L."/>
            <person name="Kyrpides N."/>
            <person name="Mavromatis K."/>
            <person name="Ivanova N."/>
            <person name="Mikailova N."/>
            <person name="Pagani I."/>
            <person name="Chertkov O."/>
            <person name="Detter J.C."/>
            <person name="Tapia R."/>
            <person name="Han C."/>
            <person name="Land M."/>
            <person name="Hauser L."/>
            <person name="Markowitz V."/>
            <person name="Cheng J.-F."/>
            <person name="Hugenholtz P."/>
            <person name="Woyke T."/>
            <person name="Wu D."/>
            <person name="Spring S."/>
            <person name="Merkhoffer B."/>
            <person name="Schneider S."/>
            <person name="Klenk H.-P."/>
            <person name="Eisen J.A."/>
        </authorList>
    </citation>
    <scope>NUCLEOTIDE SEQUENCE [LARGE SCALE GENOMIC DNA]</scope>
    <source>
        <strain evidence="11">ATCC 700085 / DSM 6578 / Z-1203</strain>
    </source>
</reference>
<dbReference type="GO" id="GO:0098797">
    <property type="term" value="C:plasma membrane protein complex"/>
    <property type="evidence" value="ECO:0007669"/>
    <property type="project" value="TreeGrafter"/>
</dbReference>
<organism evidence="10 11">
    <name type="scientific">Winmispira thermophila (strain ATCC 700085 / DSM 6578 / Z-1203)</name>
    <name type="common">Spirochaeta thermophila</name>
    <dbReference type="NCBI Taxonomy" id="869211"/>
    <lineage>
        <taxon>Bacteria</taxon>
        <taxon>Pseudomonadati</taxon>
        <taxon>Spirochaetota</taxon>
        <taxon>Spirochaetia</taxon>
        <taxon>Winmispirales</taxon>
        <taxon>Winmispiraceae</taxon>
        <taxon>Winmispira</taxon>
    </lineage>
</organism>
<evidence type="ECO:0000259" key="8">
    <source>
        <dbReference type="Pfam" id="PF02687"/>
    </source>
</evidence>
<dbReference type="OrthoDB" id="9780560at2"/>
<feature type="transmembrane region" description="Helical" evidence="7">
    <location>
        <begin position="326"/>
        <end position="354"/>
    </location>
</feature>
<evidence type="ECO:0000256" key="3">
    <source>
        <dbReference type="ARBA" id="ARBA00022475"/>
    </source>
</evidence>
<feature type="transmembrane region" description="Helical" evidence="7">
    <location>
        <begin position="283"/>
        <end position="305"/>
    </location>
</feature>
<sequence>MKAKTLFSLSLKNLTRYTRRTIITASAVAVGILLFIFVDSILKGAERDSERNLLWYETGSAQIFTGEFWEEKDRLPLNKGIEEPDEVLSFLASKGVKAAPRVTALGELVVYKDPYPEDGSLQVRITAVDPVRDPEVFRLEDEVVEGSWFSGSPGEEGVILGQWLAEDLGARVGYPVTLVTRTRDGAYQTMDLTIVGIVATPNPVVNRTGVYLPLDTADFYLDMGGTVTSIALSLPEHIPVEEQVAAFGPALAARFPDLTLKTWKDLAPGYVAIAQAKQGGTSMILLLLFVIAAVGISNTMLMSIYERFREIGMMRALGMKESQIGLSFLLEAAGIGFLGALMGVILAVPINYFLVEYGIDYGWLIREMDVGYRIAGAFKGTWDPGSFLTAFVMGVLIATVVAIFPVRRAFKKSIVDCLHYH</sequence>
<comment type="subcellular location">
    <subcellularLocation>
        <location evidence="1">Cell membrane</location>
        <topology evidence="1">Multi-pass membrane protein</topology>
    </subcellularLocation>
</comment>
<dbReference type="EMBL" id="CP002903">
    <property type="protein sequence ID" value="AEJ60479.1"/>
    <property type="molecule type" value="Genomic_DNA"/>
</dbReference>
<dbReference type="Pfam" id="PF02687">
    <property type="entry name" value="FtsX"/>
    <property type="match status" value="1"/>
</dbReference>
<keyword evidence="3" id="KW-1003">Cell membrane</keyword>
<feature type="transmembrane region" description="Helical" evidence="7">
    <location>
        <begin position="387"/>
        <end position="406"/>
    </location>
</feature>
<keyword evidence="6 7" id="KW-0472">Membrane</keyword>
<keyword evidence="4 7" id="KW-0812">Transmembrane</keyword>
<evidence type="ECO:0000256" key="7">
    <source>
        <dbReference type="SAM" id="Phobius"/>
    </source>
</evidence>
<dbReference type="Proteomes" id="UP000007254">
    <property type="component" value="Chromosome"/>
</dbReference>
<dbReference type="RefSeq" id="WP_014623882.1">
    <property type="nucleotide sequence ID" value="NC_017583.1"/>
</dbReference>
<evidence type="ECO:0000256" key="6">
    <source>
        <dbReference type="ARBA" id="ARBA00023136"/>
    </source>
</evidence>
<dbReference type="InterPro" id="IPR003838">
    <property type="entry name" value="ABC3_permease_C"/>
</dbReference>
<accession>G0GCR0</accession>
<evidence type="ECO:0000256" key="5">
    <source>
        <dbReference type="ARBA" id="ARBA00022989"/>
    </source>
</evidence>
<dbReference type="KEGG" id="stq:Spith_0192"/>
<feature type="domain" description="MacB-like periplasmic core" evidence="9">
    <location>
        <begin position="21"/>
        <end position="241"/>
    </location>
</feature>
<evidence type="ECO:0000259" key="9">
    <source>
        <dbReference type="Pfam" id="PF12704"/>
    </source>
</evidence>
<protein>
    <recommendedName>
        <fullName evidence="12">ABC transporter permease</fullName>
    </recommendedName>
</protein>
<dbReference type="STRING" id="869211.Spith_0192"/>
<dbReference type="InterPro" id="IPR051447">
    <property type="entry name" value="Lipoprotein-release_system"/>
</dbReference>
<dbReference type="GO" id="GO:0044874">
    <property type="term" value="P:lipoprotein localization to outer membrane"/>
    <property type="evidence" value="ECO:0007669"/>
    <property type="project" value="TreeGrafter"/>
</dbReference>
<dbReference type="PANTHER" id="PTHR30489:SF0">
    <property type="entry name" value="LIPOPROTEIN-RELEASING SYSTEM TRANSMEMBRANE PROTEIN LOLE"/>
    <property type="match status" value="1"/>
</dbReference>
<evidence type="ECO:0000256" key="2">
    <source>
        <dbReference type="ARBA" id="ARBA00005236"/>
    </source>
</evidence>
<evidence type="ECO:0008006" key="12">
    <source>
        <dbReference type="Google" id="ProtNLM"/>
    </source>
</evidence>
<dbReference type="AlphaFoldDB" id="G0GCR0"/>
<evidence type="ECO:0000313" key="11">
    <source>
        <dbReference type="Proteomes" id="UP000007254"/>
    </source>
</evidence>
<evidence type="ECO:0000313" key="10">
    <source>
        <dbReference type="EMBL" id="AEJ60479.1"/>
    </source>
</evidence>
<feature type="domain" description="ABC3 transporter permease C-terminal" evidence="8">
    <location>
        <begin position="283"/>
        <end position="414"/>
    </location>
</feature>
<dbReference type="HOGENOM" id="CLU_000604_8_6_12"/>
<gene>
    <name evidence="10" type="ordered locus">Spith_0192</name>
</gene>